<protein>
    <recommendedName>
        <fullName evidence="2">Cupin type-2 domain-containing protein</fullName>
    </recommendedName>
</protein>
<dbReference type="Pfam" id="PF07883">
    <property type="entry name" value="Cupin_2"/>
    <property type="match status" value="1"/>
</dbReference>
<dbReference type="OMA" id="ETEWTRM"/>
<proteinExistence type="predicted"/>
<evidence type="ECO:0000313" key="3">
    <source>
        <dbReference type="EMBL" id="OOF92850.1"/>
    </source>
</evidence>
<name>A0A1R3RED8_ASPC5</name>
<dbReference type="PANTHER" id="PTHR36156:SF2">
    <property type="entry name" value="CUPIN TYPE-2 DOMAIN-CONTAINING PROTEIN"/>
    <property type="match status" value="1"/>
</dbReference>
<sequence>MSSPLPPSTRHITTHDPTTGQATIHSSTPAQFTTIEQGAFTFSVPYTTSTFPADLNNDVDIHTHESLLQTGNLGLVNPNGTVCRVVDFAPGKTPLMHRTQSLDFGVVLEGEIVMELDSGESRVLKKGDIAVQRGTMHAWRNPSPDQWVRMLFVLQESLPVTVGGKNLGEDLGGAVELKPSN</sequence>
<accession>A0A1R3RED8</accession>
<dbReference type="EMBL" id="KV907506">
    <property type="protein sequence ID" value="OOF92850.1"/>
    <property type="molecule type" value="Genomic_DNA"/>
</dbReference>
<evidence type="ECO:0000259" key="2">
    <source>
        <dbReference type="Pfam" id="PF07883"/>
    </source>
</evidence>
<dbReference type="STRING" id="602072.A0A1R3RED8"/>
<evidence type="ECO:0000313" key="4">
    <source>
        <dbReference type="Proteomes" id="UP000188318"/>
    </source>
</evidence>
<dbReference type="InterPro" id="IPR013096">
    <property type="entry name" value="Cupin_2"/>
</dbReference>
<feature type="domain" description="Cupin type-2" evidence="2">
    <location>
        <begin position="85"/>
        <end position="153"/>
    </location>
</feature>
<dbReference type="Gene3D" id="2.60.120.10">
    <property type="entry name" value="Jelly Rolls"/>
    <property type="match status" value="1"/>
</dbReference>
<dbReference type="PANTHER" id="PTHR36156">
    <property type="entry name" value="SLR2101 PROTEIN"/>
    <property type="match status" value="1"/>
</dbReference>
<dbReference type="Proteomes" id="UP000188318">
    <property type="component" value="Unassembled WGS sequence"/>
</dbReference>
<dbReference type="InterPro" id="IPR011051">
    <property type="entry name" value="RmlC_Cupin_sf"/>
</dbReference>
<dbReference type="VEuPathDB" id="FungiDB:ASPCADRAFT_152513"/>
<dbReference type="SUPFAM" id="SSF51182">
    <property type="entry name" value="RmlC-like cupins"/>
    <property type="match status" value="1"/>
</dbReference>
<organism evidence="3 4">
    <name type="scientific">Aspergillus carbonarius (strain ITEM 5010)</name>
    <dbReference type="NCBI Taxonomy" id="602072"/>
    <lineage>
        <taxon>Eukaryota</taxon>
        <taxon>Fungi</taxon>
        <taxon>Dikarya</taxon>
        <taxon>Ascomycota</taxon>
        <taxon>Pezizomycotina</taxon>
        <taxon>Eurotiomycetes</taxon>
        <taxon>Eurotiomycetidae</taxon>
        <taxon>Eurotiales</taxon>
        <taxon>Aspergillaceae</taxon>
        <taxon>Aspergillus</taxon>
        <taxon>Aspergillus subgen. Circumdati</taxon>
    </lineage>
</organism>
<reference evidence="4" key="1">
    <citation type="journal article" date="2017" name="Genome Biol.">
        <title>Comparative genomics reveals high biological diversity and specific adaptations in the industrially and medically important fungal genus Aspergillus.</title>
        <authorList>
            <person name="de Vries R.P."/>
            <person name="Riley R."/>
            <person name="Wiebenga A."/>
            <person name="Aguilar-Osorio G."/>
            <person name="Amillis S."/>
            <person name="Uchima C.A."/>
            <person name="Anderluh G."/>
            <person name="Asadollahi M."/>
            <person name="Askin M."/>
            <person name="Barry K."/>
            <person name="Battaglia E."/>
            <person name="Bayram O."/>
            <person name="Benocci T."/>
            <person name="Braus-Stromeyer S.A."/>
            <person name="Caldana C."/>
            <person name="Canovas D."/>
            <person name="Cerqueira G.C."/>
            <person name="Chen F."/>
            <person name="Chen W."/>
            <person name="Choi C."/>
            <person name="Clum A."/>
            <person name="Dos Santos R.A."/>
            <person name="Damasio A.R."/>
            <person name="Diallinas G."/>
            <person name="Emri T."/>
            <person name="Fekete E."/>
            <person name="Flipphi M."/>
            <person name="Freyberg S."/>
            <person name="Gallo A."/>
            <person name="Gournas C."/>
            <person name="Habgood R."/>
            <person name="Hainaut M."/>
            <person name="Harispe M.L."/>
            <person name="Henrissat B."/>
            <person name="Hilden K.S."/>
            <person name="Hope R."/>
            <person name="Hossain A."/>
            <person name="Karabika E."/>
            <person name="Karaffa L."/>
            <person name="Karanyi Z."/>
            <person name="Krasevec N."/>
            <person name="Kuo A."/>
            <person name="Kusch H."/>
            <person name="LaButti K."/>
            <person name="Lagendijk E.L."/>
            <person name="Lapidus A."/>
            <person name="Levasseur A."/>
            <person name="Lindquist E."/>
            <person name="Lipzen A."/>
            <person name="Logrieco A.F."/>
            <person name="MacCabe A."/>
            <person name="Maekelae M.R."/>
            <person name="Malavazi I."/>
            <person name="Melin P."/>
            <person name="Meyer V."/>
            <person name="Mielnichuk N."/>
            <person name="Miskei M."/>
            <person name="Molnar A.P."/>
            <person name="Mule G."/>
            <person name="Ngan C.Y."/>
            <person name="Orejas M."/>
            <person name="Orosz E."/>
            <person name="Ouedraogo J.P."/>
            <person name="Overkamp K.M."/>
            <person name="Park H.-S."/>
            <person name="Perrone G."/>
            <person name="Piumi F."/>
            <person name="Punt P.J."/>
            <person name="Ram A.F."/>
            <person name="Ramon A."/>
            <person name="Rauscher S."/>
            <person name="Record E."/>
            <person name="Riano-Pachon D.M."/>
            <person name="Robert V."/>
            <person name="Roehrig J."/>
            <person name="Ruller R."/>
            <person name="Salamov A."/>
            <person name="Salih N.S."/>
            <person name="Samson R.A."/>
            <person name="Sandor E."/>
            <person name="Sanguinetti M."/>
            <person name="Schuetze T."/>
            <person name="Sepcic K."/>
            <person name="Shelest E."/>
            <person name="Sherlock G."/>
            <person name="Sophianopoulou V."/>
            <person name="Squina F.M."/>
            <person name="Sun H."/>
            <person name="Susca A."/>
            <person name="Todd R.B."/>
            <person name="Tsang A."/>
            <person name="Unkles S.E."/>
            <person name="van de Wiele N."/>
            <person name="van Rossen-Uffink D."/>
            <person name="Oliveira J.V."/>
            <person name="Vesth T.C."/>
            <person name="Visser J."/>
            <person name="Yu J.-H."/>
            <person name="Zhou M."/>
            <person name="Andersen M.R."/>
            <person name="Archer D.B."/>
            <person name="Baker S.E."/>
            <person name="Benoit I."/>
            <person name="Brakhage A.A."/>
            <person name="Braus G.H."/>
            <person name="Fischer R."/>
            <person name="Frisvad J.C."/>
            <person name="Goldman G.H."/>
            <person name="Houbraken J."/>
            <person name="Oakley B."/>
            <person name="Pocsi I."/>
            <person name="Scazzocchio C."/>
            <person name="Seiboth B."/>
            <person name="vanKuyk P.A."/>
            <person name="Wortman J."/>
            <person name="Dyer P.S."/>
            <person name="Grigoriev I.V."/>
        </authorList>
    </citation>
    <scope>NUCLEOTIDE SEQUENCE [LARGE SCALE GENOMIC DNA]</scope>
    <source>
        <strain evidence="4">ITEM 5010</strain>
    </source>
</reference>
<dbReference type="AlphaFoldDB" id="A0A1R3RED8"/>
<feature type="region of interest" description="Disordered" evidence="1">
    <location>
        <begin position="1"/>
        <end position="24"/>
    </location>
</feature>
<gene>
    <name evidence="3" type="ORF">ASPCADRAFT_152513</name>
</gene>
<dbReference type="InterPro" id="IPR014710">
    <property type="entry name" value="RmlC-like_jellyroll"/>
</dbReference>
<evidence type="ECO:0000256" key="1">
    <source>
        <dbReference type="SAM" id="MobiDB-lite"/>
    </source>
</evidence>
<keyword evidence="4" id="KW-1185">Reference proteome</keyword>
<dbReference type="CDD" id="cd02231">
    <property type="entry name" value="cupin_BLL6423-like"/>
    <property type="match status" value="1"/>
</dbReference>
<dbReference type="InterPro" id="IPR047142">
    <property type="entry name" value="OryJ/VirC-like"/>
</dbReference>
<feature type="compositionally biased region" description="Polar residues" evidence="1">
    <location>
        <begin position="15"/>
        <end position="24"/>
    </location>
</feature>